<dbReference type="Proteomes" id="UP000031637">
    <property type="component" value="Chromosome"/>
</dbReference>
<evidence type="ECO:0000256" key="3">
    <source>
        <dbReference type="ARBA" id="ARBA00022989"/>
    </source>
</evidence>
<dbReference type="AlphaFoldDB" id="W0SD10"/>
<keyword evidence="2 5" id="KW-0812">Transmembrane</keyword>
<dbReference type="Pfam" id="PF02674">
    <property type="entry name" value="Colicin_V"/>
    <property type="match status" value="1"/>
</dbReference>
<feature type="transmembrane region" description="Helical" evidence="5">
    <location>
        <begin position="28"/>
        <end position="45"/>
    </location>
</feature>
<reference evidence="6 7" key="1">
    <citation type="journal article" date="2014" name="Syst. Appl. Microbiol.">
        <title>Complete genomes of freshwater sulfur oxidizers Sulfuricella denitrificans skB26 and Sulfuritalea hydrogenivorans sk43H: genetic insights into the sulfur oxidation pathway of betaproteobacteria.</title>
        <authorList>
            <person name="Watanabe T."/>
            <person name="Kojima H."/>
            <person name="Fukui M."/>
        </authorList>
    </citation>
    <scope>NUCLEOTIDE SEQUENCE [LARGE SCALE GENOMIC DNA]</scope>
    <source>
        <strain evidence="6">DSM22779</strain>
    </source>
</reference>
<name>W0SD10_9PROT</name>
<comment type="subcellular location">
    <subcellularLocation>
        <location evidence="1">Membrane</location>
        <topology evidence="1">Multi-pass membrane protein</topology>
    </subcellularLocation>
</comment>
<evidence type="ECO:0000256" key="5">
    <source>
        <dbReference type="SAM" id="Phobius"/>
    </source>
</evidence>
<dbReference type="OrthoDB" id="9810601at2"/>
<dbReference type="PANTHER" id="PTHR36926:SF1">
    <property type="entry name" value="COLICIN V PRODUCTION PROTEIN"/>
    <property type="match status" value="1"/>
</dbReference>
<dbReference type="GO" id="GO:0016020">
    <property type="term" value="C:membrane"/>
    <property type="evidence" value="ECO:0007669"/>
    <property type="project" value="UniProtKB-SubCell"/>
</dbReference>
<evidence type="ECO:0000256" key="2">
    <source>
        <dbReference type="ARBA" id="ARBA00022692"/>
    </source>
</evidence>
<keyword evidence="4 5" id="KW-0472">Membrane</keyword>
<dbReference type="InterPro" id="IPR052719">
    <property type="entry name" value="CvpA-like"/>
</dbReference>
<organism evidence="6 7">
    <name type="scientific">Sulfuritalea hydrogenivorans sk43H</name>
    <dbReference type="NCBI Taxonomy" id="1223802"/>
    <lineage>
        <taxon>Bacteria</taxon>
        <taxon>Pseudomonadati</taxon>
        <taxon>Pseudomonadota</taxon>
        <taxon>Betaproteobacteria</taxon>
        <taxon>Nitrosomonadales</taxon>
        <taxon>Sterolibacteriaceae</taxon>
        <taxon>Sulfuritalea</taxon>
    </lineage>
</organism>
<feature type="transmembrane region" description="Helical" evidence="5">
    <location>
        <begin position="65"/>
        <end position="89"/>
    </location>
</feature>
<keyword evidence="7" id="KW-1185">Reference proteome</keyword>
<dbReference type="PANTHER" id="PTHR36926">
    <property type="entry name" value="COLICIN V PRODUCTION PROTEIN"/>
    <property type="match status" value="1"/>
</dbReference>
<protein>
    <submittedName>
        <fullName evidence="6">Colicin V production protein</fullName>
    </submittedName>
</protein>
<dbReference type="HOGENOM" id="CLU_092720_2_2_4"/>
<dbReference type="EMBL" id="AP012547">
    <property type="protein sequence ID" value="BAO29109.1"/>
    <property type="molecule type" value="Genomic_DNA"/>
</dbReference>
<proteinExistence type="predicted"/>
<dbReference type="GO" id="GO:0009403">
    <property type="term" value="P:toxin biosynthetic process"/>
    <property type="evidence" value="ECO:0007669"/>
    <property type="project" value="InterPro"/>
</dbReference>
<evidence type="ECO:0000256" key="4">
    <source>
        <dbReference type="ARBA" id="ARBA00023136"/>
    </source>
</evidence>
<evidence type="ECO:0000313" key="7">
    <source>
        <dbReference type="Proteomes" id="UP000031637"/>
    </source>
</evidence>
<dbReference type="STRING" id="1223802.SUTH_01309"/>
<gene>
    <name evidence="6" type="ORF">SUTH_01309</name>
</gene>
<accession>W0SD10</accession>
<keyword evidence="3 5" id="KW-1133">Transmembrane helix</keyword>
<evidence type="ECO:0000256" key="1">
    <source>
        <dbReference type="ARBA" id="ARBA00004141"/>
    </source>
</evidence>
<dbReference type="RefSeq" id="WP_041098019.1">
    <property type="nucleotide sequence ID" value="NZ_AP012547.1"/>
</dbReference>
<feature type="transmembrane region" description="Helical" evidence="5">
    <location>
        <begin position="101"/>
        <end position="123"/>
    </location>
</feature>
<dbReference type="KEGG" id="shd:SUTH_01309"/>
<sequence length="163" mass="17462">MTAFDYAVLTVIAASVLLGLWRGVVSEILALAAWVVAFLVARAQGSQVADWLTGQIAEPGMRLAAAYVLIFVGVLLVFAIARMIISLMLKAVGLGLLDRLLGAAFGVLRGVLVVWVAVLVAGMTPLPKTDWWRDAMLAPPLETAVIAAKPWLPAEAAKRIRFR</sequence>
<dbReference type="InterPro" id="IPR003825">
    <property type="entry name" value="Colicin-V_CvpA"/>
</dbReference>
<evidence type="ECO:0000313" key="6">
    <source>
        <dbReference type="EMBL" id="BAO29109.1"/>
    </source>
</evidence>